<evidence type="ECO:0000256" key="1">
    <source>
        <dbReference type="ARBA" id="ARBA00023125"/>
    </source>
</evidence>
<dbReference type="Pfam" id="PF13560">
    <property type="entry name" value="HTH_31"/>
    <property type="match status" value="1"/>
</dbReference>
<dbReference type="AlphaFoldDB" id="X1HXQ9"/>
<comment type="caution">
    <text evidence="3">The sequence shown here is derived from an EMBL/GenBank/DDBJ whole genome shotgun (WGS) entry which is preliminary data.</text>
</comment>
<dbReference type="InterPro" id="IPR001387">
    <property type="entry name" value="Cro/C1-type_HTH"/>
</dbReference>
<dbReference type="SUPFAM" id="SSF47413">
    <property type="entry name" value="lambda repressor-like DNA-binding domains"/>
    <property type="match status" value="1"/>
</dbReference>
<dbReference type="Gene3D" id="1.10.260.40">
    <property type="entry name" value="lambda repressor-like DNA-binding domains"/>
    <property type="match status" value="1"/>
</dbReference>
<evidence type="ECO:0000313" key="3">
    <source>
        <dbReference type="EMBL" id="GAH61860.1"/>
    </source>
</evidence>
<dbReference type="InterPro" id="IPR010982">
    <property type="entry name" value="Lambda_DNA-bd_dom_sf"/>
</dbReference>
<reference evidence="3" key="1">
    <citation type="journal article" date="2014" name="Front. Microbiol.">
        <title>High frequency of phylogenetically diverse reductive dehalogenase-homologous genes in deep subseafloor sedimentary metagenomes.</title>
        <authorList>
            <person name="Kawai M."/>
            <person name="Futagami T."/>
            <person name="Toyoda A."/>
            <person name="Takaki Y."/>
            <person name="Nishi S."/>
            <person name="Hori S."/>
            <person name="Arai W."/>
            <person name="Tsubouchi T."/>
            <person name="Morono Y."/>
            <person name="Uchiyama I."/>
            <person name="Ito T."/>
            <person name="Fujiyama A."/>
            <person name="Inagaki F."/>
            <person name="Takami H."/>
        </authorList>
    </citation>
    <scope>NUCLEOTIDE SEQUENCE</scope>
    <source>
        <strain evidence="3">Expedition CK06-06</strain>
    </source>
</reference>
<dbReference type="SMART" id="SM00530">
    <property type="entry name" value="HTH_XRE"/>
    <property type="match status" value="1"/>
</dbReference>
<keyword evidence="1" id="KW-0238">DNA-binding</keyword>
<dbReference type="PANTHER" id="PTHR46797">
    <property type="entry name" value="HTH-TYPE TRANSCRIPTIONAL REGULATOR"/>
    <property type="match status" value="1"/>
</dbReference>
<feature type="domain" description="HTH cro/C1-type" evidence="2">
    <location>
        <begin position="4"/>
        <end position="58"/>
    </location>
</feature>
<protein>
    <recommendedName>
        <fullName evidence="2">HTH cro/C1-type domain-containing protein</fullName>
    </recommendedName>
</protein>
<dbReference type="GO" id="GO:0003700">
    <property type="term" value="F:DNA-binding transcription factor activity"/>
    <property type="evidence" value="ECO:0007669"/>
    <property type="project" value="TreeGrafter"/>
</dbReference>
<accession>X1HXQ9</accession>
<dbReference type="PROSITE" id="PS50943">
    <property type="entry name" value="HTH_CROC1"/>
    <property type="match status" value="1"/>
</dbReference>
<sequence>MNRLKEIRNERGLSQLRLALLTGIAPSELSRIENGWIRPYPGWRKRLARALGATESELFPEEQKEGGQNAG</sequence>
<dbReference type="GO" id="GO:0005829">
    <property type="term" value="C:cytosol"/>
    <property type="evidence" value="ECO:0007669"/>
    <property type="project" value="TreeGrafter"/>
</dbReference>
<dbReference type="PANTHER" id="PTHR46797:SF1">
    <property type="entry name" value="METHYLPHOSPHONATE SYNTHASE"/>
    <property type="match status" value="1"/>
</dbReference>
<organism evidence="3">
    <name type="scientific">marine sediment metagenome</name>
    <dbReference type="NCBI Taxonomy" id="412755"/>
    <lineage>
        <taxon>unclassified sequences</taxon>
        <taxon>metagenomes</taxon>
        <taxon>ecological metagenomes</taxon>
    </lineage>
</organism>
<name>X1HXQ9_9ZZZZ</name>
<dbReference type="GO" id="GO:0003677">
    <property type="term" value="F:DNA binding"/>
    <property type="evidence" value="ECO:0007669"/>
    <property type="project" value="UniProtKB-KW"/>
</dbReference>
<evidence type="ECO:0000259" key="2">
    <source>
        <dbReference type="PROSITE" id="PS50943"/>
    </source>
</evidence>
<dbReference type="CDD" id="cd00093">
    <property type="entry name" value="HTH_XRE"/>
    <property type="match status" value="1"/>
</dbReference>
<proteinExistence type="predicted"/>
<gene>
    <name evidence="3" type="ORF">S03H2_53522</name>
</gene>
<dbReference type="EMBL" id="BARU01034069">
    <property type="protein sequence ID" value="GAH61860.1"/>
    <property type="molecule type" value="Genomic_DNA"/>
</dbReference>
<dbReference type="InterPro" id="IPR050807">
    <property type="entry name" value="TransReg_Diox_bact_type"/>
</dbReference>